<dbReference type="Gramene" id="CDF34354">
    <property type="protein sequence ID" value="CDF34354"/>
    <property type="gene ID" value="CHC_T00002978001"/>
</dbReference>
<name>R7Q8J6_CHOCR</name>
<feature type="transmembrane region" description="Helical" evidence="1">
    <location>
        <begin position="39"/>
        <end position="58"/>
    </location>
</feature>
<feature type="chain" id="PRO_5004454465" description="Secreted protein" evidence="2">
    <location>
        <begin position="24"/>
        <end position="77"/>
    </location>
</feature>
<keyword evidence="4" id="KW-1185">Reference proteome</keyword>
<dbReference type="RefSeq" id="XP_005714173.1">
    <property type="nucleotide sequence ID" value="XM_005714116.1"/>
</dbReference>
<keyword evidence="2" id="KW-0732">Signal</keyword>
<evidence type="ECO:0008006" key="5">
    <source>
        <dbReference type="Google" id="ProtNLM"/>
    </source>
</evidence>
<reference evidence="4" key="1">
    <citation type="journal article" date="2013" name="Proc. Natl. Acad. Sci. U.S.A.">
        <title>Genome structure and metabolic features in the red seaweed Chondrus crispus shed light on evolution of the Archaeplastida.</title>
        <authorList>
            <person name="Collen J."/>
            <person name="Porcel B."/>
            <person name="Carre W."/>
            <person name="Ball S.G."/>
            <person name="Chaparro C."/>
            <person name="Tonon T."/>
            <person name="Barbeyron T."/>
            <person name="Michel G."/>
            <person name="Noel B."/>
            <person name="Valentin K."/>
            <person name="Elias M."/>
            <person name="Artiguenave F."/>
            <person name="Arun A."/>
            <person name="Aury J.M."/>
            <person name="Barbosa-Neto J.F."/>
            <person name="Bothwell J.H."/>
            <person name="Bouget F.Y."/>
            <person name="Brillet L."/>
            <person name="Cabello-Hurtado F."/>
            <person name="Capella-Gutierrez S."/>
            <person name="Charrier B."/>
            <person name="Cladiere L."/>
            <person name="Cock J.M."/>
            <person name="Coelho S.M."/>
            <person name="Colleoni C."/>
            <person name="Czjzek M."/>
            <person name="Da Silva C."/>
            <person name="Delage L."/>
            <person name="Denoeud F."/>
            <person name="Deschamps P."/>
            <person name="Dittami S.M."/>
            <person name="Gabaldon T."/>
            <person name="Gachon C.M."/>
            <person name="Groisillier A."/>
            <person name="Herve C."/>
            <person name="Jabbari K."/>
            <person name="Katinka M."/>
            <person name="Kloareg B."/>
            <person name="Kowalczyk N."/>
            <person name="Labadie K."/>
            <person name="Leblanc C."/>
            <person name="Lopez P.J."/>
            <person name="McLachlan D.H."/>
            <person name="Meslet-Cladiere L."/>
            <person name="Moustafa A."/>
            <person name="Nehr Z."/>
            <person name="Nyvall Collen P."/>
            <person name="Panaud O."/>
            <person name="Partensky F."/>
            <person name="Poulain J."/>
            <person name="Rensing S.A."/>
            <person name="Rousvoal S."/>
            <person name="Samson G."/>
            <person name="Symeonidi A."/>
            <person name="Weissenbach J."/>
            <person name="Zambounis A."/>
            <person name="Wincker P."/>
            <person name="Boyen C."/>
        </authorList>
    </citation>
    <scope>NUCLEOTIDE SEQUENCE [LARGE SCALE GENOMIC DNA]</scope>
    <source>
        <strain evidence="4">cv. Stackhouse</strain>
    </source>
</reference>
<dbReference type="AlphaFoldDB" id="R7Q8J6"/>
<keyword evidence="1" id="KW-1133">Transmembrane helix</keyword>
<keyword evidence="1" id="KW-0472">Membrane</keyword>
<keyword evidence="1" id="KW-0812">Transmembrane</keyword>
<sequence>MGHKPLLFNFLLHLRLPLAITAAEDIVPTQASLPPGFGVVLFFFMSAGGMATRSYCWLTSANGYILRFTLLPDCMRQ</sequence>
<dbReference type="KEGG" id="ccp:CHC_T00002978001"/>
<organism evidence="3 4">
    <name type="scientific">Chondrus crispus</name>
    <name type="common">Carrageen Irish moss</name>
    <name type="synonym">Polymorpha crispa</name>
    <dbReference type="NCBI Taxonomy" id="2769"/>
    <lineage>
        <taxon>Eukaryota</taxon>
        <taxon>Rhodophyta</taxon>
        <taxon>Florideophyceae</taxon>
        <taxon>Rhodymeniophycidae</taxon>
        <taxon>Gigartinales</taxon>
        <taxon>Gigartinaceae</taxon>
        <taxon>Chondrus</taxon>
    </lineage>
</organism>
<evidence type="ECO:0000256" key="1">
    <source>
        <dbReference type="SAM" id="Phobius"/>
    </source>
</evidence>
<dbReference type="EMBL" id="HG001687">
    <property type="protein sequence ID" value="CDF34354.1"/>
    <property type="molecule type" value="Genomic_DNA"/>
</dbReference>
<accession>R7Q8J6</accession>
<evidence type="ECO:0000256" key="2">
    <source>
        <dbReference type="SAM" id="SignalP"/>
    </source>
</evidence>
<evidence type="ECO:0000313" key="3">
    <source>
        <dbReference type="EMBL" id="CDF34354.1"/>
    </source>
</evidence>
<feature type="signal peptide" evidence="2">
    <location>
        <begin position="1"/>
        <end position="23"/>
    </location>
</feature>
<protein>
    <recommendedName>
        <fullName evidence="5">Secreted protein</fullName>
    </recommendedName>
</protein>
<evidence type="ECO:0000313" key="4">
    <source>
        <dbReference type="Proteomes" id="UP000012073"/>
    </source>
</evidence>
<dbReference type="GeneID" id="17321887"/>
<dbReference type="Proteomes" id="UP000012073">
    <property type="component" value="Unassembled WGS sequence"/>
</dbReference>
<proteinExistence type="predicted"/>
<gene>
    <name evidence="3" type="ORF">CHC_T00002978001</name>
</gene>